<organism evidence="2 3">
    <name type="scientific">Ogataea philodendri</name>
    <dbReference type="NCBI Taxonomy" id="1378263"/>
    <lineage>
        <taxon>Eukaryota</taxon>
        <taxon>Fungi</taxon>
        <taxon>Dikarya</taxon>
        <taxon>Ascomycota</taxon>
        <taxon>Saccharomycotina</taxon>
        <taxon>Pichiomycetes</taxon>
        <taxon>Pichiales</taxon>
        <taxon>Pichiaceae</taxon>
        <taxon>Ogataea</taxon>
    </lineage>
</organism>
<dbReference type="RefSeq" id="XP_046060401.1">
    <property type="nucleotide sequence ID" value="XM_046205956.1"/>
</dbReference>
<feature type="region of interest" description="Disordered" evidence="1">
    <location>
        <begin position="69"/>
        <end position="124"/>
    </location>
</feature>
<sequence length="206" mass="22437">METAVSAANNAKFGLLPWNVTNTNSVCTNVDDHKHHNNVSPVADLVSQLDRVVFELERNIVEGDSVHDKCNHHDRQGHQEHSSAADLVNDEESNHRQNKIGSRHNDGNSGGVVETNGFENGGRKVHERVETGELLDTLQSTGNNKCSEVGWNSVDLFDTVPCLGENRVSGRNDRQTNLDSPAVVDMGKTGTNTISDQLTTGDSQTV</sequence>
<keyword evidence="3" id="KW-1185">Reference proteome</keyword>
<dbReference type="AlphaFoldDB" id="A0A9P8P315"/>
<evidence type="ECO:0000313" key="3">
    <source>
        <dbReference type="Proteomes" id="UP000769157"/>
    </source>
</evidence>
<protein>
    <submittedName>
        <fullName evidence="2">Uncharacterized protein</fullName>
    </submittedName>
</protein>
<feature type="region of interest" description="Disordered" evidence="1">
    <location>
        <begin position="166"/>
        <end position="206"/>
    </location>
</feature>
<comment type="caution">
    <text evidence="2">The sequence shown here is derived from an EMBL/GenBank/DDBJ whole genome shotgun (WGS) entry which is preliminary data.</text>
</comment>
<reference evidence="2" key="1">
    <citation type="journal article" date="2021" name="Open Biol.">
        <title>Shared evolutionary footprints suggest mitochondrial oxidative damage underlies multiple complex I losses in fungi.</title>
        <authorList>
            <person name="Schikora-Tamarit M.A."/>
            <person name="Marcet-Houben M."/>
            <person name="Nosek J."/>
            <person name="Gabaldon T."/>
        </authorList>
    </citation>
    <scope>NUCLEOTIDE SEQUENCE</scope>
    <source>
        <strain evidence="2">CBS6075</strain>
    </source>
</reference>
<name>A0A9P8P315_9ASCO</name>
<feature type="compositionally biased region" description="Basic and acidic residues" evidence="1">
    <location>
        <begin position="69"/>
        <end position="83"/>
    </location>
</feature>
<evidence type="ECO:0000256" key="1">
    <source>
        <dbReference type="SAM" id="MobiDB-lite"/>
    </source>
</evidence>
<gene>
    <name evidence="2" type="ORF">OGAPHI_004835</name>
</gene>
<evidence type="ECO:0000313" key="2">
    <source>
        <dbReference type="EMBL" id="KAH3664121.1"/>
    </source>
</evidence>
<accession>A0A9P8P315</accession>
<dbReference type="Proteomes" id="UP000769157">
    <property type="component" value="Unassembled WGS sequence"/>
</dbReference>
<feature type="compositionally biased region" description="Polar residues" evidence="1">
    <location>
        <begin position="189"/>
        <end position="206"/>
    </location>
</feature>
<reference evidence="2" key="2">
    <citation type="submission" date="2021-01" db="EMBL/GenBank/DDBJ databases">
        <authorList>
            <person name="Schikora-Tamarit M.A."/>
        </authorList>
    </citation>
    <scope>NUCLEOTIDE SEQUENCE</scope>
    <source>
        <strain evidence="2">CBS6075</strain>
    </source>
</reference>
<proteinExistence type="predicted"/>
<dbReference type="OrthoDB" id="10635835at2759"/>
<dbReference type="EMBL" id="JAEUBE010000352">
    <property type="protein sequence ID" value="KAH3664121.1"/>
    <property type="molecule type" value="Genomic_DNA"/>
</dbReference>
<dbReference type="GeneID" id="70236800"/>